<evidence type="ECO:0000256" key="1">
    <source>
        <dbReference type="ARBA" id="ARBA00022737"/>
    </source>
</evidence>
<dbReference type="InterPro" id="IPR000719">
    <property type="entry name" value="Prot_kinase_dom"/>
</dbReference>
<dbReference type="Pfam" id="PF00069">
    <property type="entry name" value="Pkinase"/>
    <property type="match status" value="1"/>
</dbReference>
<dbReference type="SMART" id="SM00248">
    <property type="entry name" value="ANK"/>
    <property type="match status" value="8"/>
</dbReference>
<dbReference type="Pfam" id="PF00023">
    <property type="entry name" value="Ank"/>
    <property type="match status" value="1"/>
</dbReference>
<feature type="repeat" description="ANK" evidence="3">
    <location>
        <begin position="271"/>
        <end position="303"/>
    </location>
</feature>
<dbReference type="InterPro" id="IPR036770">
    <property type="entry name" value="Ankyrin_rpt-contain_sf"/>
</dbReference>
<reference evidence="5 6" key="1">
    <citation type="submission" date="2019-09" db="EMBL/GenBank/DDBJ databases">
        <title>Bird 10,000 Genomes (B10K) Project - Family phase.</title>
        <authorList>
            <person name="Zhang G."/>
        </authorList>
    </citation>
    <scope>NUCLEOTIDE SEQUENCE [LARGE SCALE GENOMIC DNA]</scope>
    <source>
        <strain evidence="5">B10K-MSB-37135</strain>
        <tissue evidence="5">Heart</tissue>
    </source>
</reference>
<dbReference type="SMART" id="SM00220">
    <property type="entry name" value="S_TKc"/>
    <property type="match status" value="1"/>
</dbReference>
<dbReference type="SUPFAM" id="SSF56112">
    <property type="entry name" value="Protein kinase-like (PK-like)"/>
    <property type="match status" value="1"/>
</dbReference>
<dbReference type="Proteomes" id="UP000534426">
    <property type="component" value="Unassembled WGS sequence"/>
</dbReference>
<dbReference type="GO" id="GO:0004540">
    <property type="term" value="F:RNA nuclease activity"/>
    <property type="evidence" value="ECO:0007669"/>
    <property type="project" value="TreeGrafter"/>
</dbReference>
<evidence type="ECO:0000256" key="3">
    <source>
        <dbReference type="PROSITE-ProRule" id="PRU00023"/>
    </source>
</evidence>
<evidence type="ECO:0000256" key="2">
    <source>
        <dbReference type="ARBA" id="ARBA00023043"/>
    </source>
</evidence>
<comment type="caution">
    <text evidence="5">The sequence shown here is derived from an EMBL/GenBank/DDBJ whole genome shotgun (WGS) entry which is preliminary data.</text>
</comment>
<dbReference type="PANTHER" id="PTHR24141">
    <property type="entry name" value="2-5A-DEPENDENT RIBONUCLEASE"/>
    <property type="match status" value="1"/>
</dbReference>
<dbReference type="Pfam" id="PF12796">
    <property type="entry name" value="Ank_2"/>
    <property type="match status" value="2"/>
</dbReference>
<keyword evidence="2 3" id="KW-0040">ANK repeat</keyword>
<dbReference type="PROSITE" id="PS50297">
    <property type="entry name" value="ANK_REP_REGION"/>
    <property type="match status" value="2"/>
</dbReference>
<dbReference type="GO" id="GO:0003723">
    <property type="term" value="F:RNA binding"/>
    <property type="evidence" value="ECO:0007669"/>
    <property type="project" value="TreeGrafter"/>
</dbReference>
<dbReference type="Gene3D" id="1.25.40.20">
    <property type="entry name" value="Ankyrin repeat-containing domain"/>
    <property type="match status" value="1"/>
</dbReference>
<keyword evidence="1" id="KW-0677">Repeat</keyword>
<dbReference type="PROSITE" id="PS50088">
    <property type="entry name" value="ANK_REPEAT"/>
    <property type="match status" value="3"/>
</dbReference>
<feature type="repeat" description="ANK" evidence="3">
    <location>
        <begin position="22"/>
        <end position="54"/>
    </location>
</feature>
<feature type="non-terminal residue" evidence="5">
    <location>
        <position position="576"/>
    </location>
</feature>
<dbReference type="Gene3D" id="1.10.510.10">
    <property type="entry name" value="Transferase(Phosphotransferase) domain 1"/>
    <property type="match status" value="1"/>
</dbReference>
<evidence type="ECO:0000313" key="5">
    <source>
        <dbReference type="EMBL" id="NWI99003.1"/>
    </source>
</evidence>
<dbReference type="SUPFAM" id="SSF48403">
    <property type="entry name" value="Ankyrin repeat"/>
    <property type="match status" value="1"/>
</dbReference>
<protein>
    <submittedName>
        <fullName evidence="5">RN5A ribonuclease</fullName>
    </submittedName>
</protein>
<dbReference type="AlphaFoldDB" id="A0A7K4L2S1"/>
<dbReference type="PROSITE" id="PS50011">
    <property type="entry name" value="PROTEIN_KINASE_DOM"/>
    <property type="match status" value="1"/>
</dbReference>
<evidence type="ECO:0000313" key="6">
    <source>
        <dbReference type="Proteomes" id="UP000534426"/>
    </source>
</evidence>
<evidence type="ECO:0000259" key="4">
    <source>
        <dbReference type="PROSITE" id="PS50011"/>
    </source>
</evidence>
<dbReference type="EMBL" id="VWPW01001804">
    <property type="protein sequence ID" value="NWI99003.1"/>
    <property type="molecule type" value="Genomic_DNA"/>
</dbReference>
<proteinExistence type="predicted"/>
<dbReference type="Pfam" id="PF13637">
    <property type="entry name" value="Ank_4"/>
    <property type="match status" value="1"/>
</dbReference>
<accession>A0A7K4L2S1</accession>
<feature type="repeat" description="ANK" evidence="3">
    <location>
        <begin position="87"/>
        <end position="119"/>
    </location>
</feature>
<sequence length="576" mass="65068">IKEHTSQSQLRTLPTDTKMLEDLNAKLHAAVKNNEMENVKELLEKGADVNSRAEGGWTPLQSAVLVDEDMALFLLEKGADLRARKDNGGTAFIEAGIAGSVRLLELFLAHGSDVNEHDDNGFSAFMEAAWYGKEEALRFLHSKGVDVNIGRIVCEEKRKLNKGGATALMDACKEGHMSVVKALVQDMNADLNICDNQDRNALIHALKKGSHKKPETSVSIALFLLDRGIDVKSRDENGKTALILAAEVDSLELVKALLEKDEVDIDDADDEGNTALVVAVTNNNYSMAELLCEKGARTDVGNLIDIANRKRASDLTRLLLKHKAKFVPKPPTDWEPTSKYWRDRLKKLYEIYRPMIGKLKIFQYIYYKIQKTSLGSIYLGLYGDTEVAVAIGHSSDMKFDKQKRFLEQCGNCKHLVKLFQHEKAKGLVYLCFPLWEHNLREYLQASECGKDCKDILKMIFQAVGELHSLGFAHQDLHPSKFLIDLNGNIYLEDFDNRRKLIEGNKKLVNTDLEALSRLVLYVIKKGKKPFEKIRIEDVTADFPDYEEALDLVKSLKSPDERGLEKFIKHPFFWSKK</sequence>
<feature type="non-terminal residue" evidence="5">
    <location>
        <position position="1"/>
    </location>
</feature>
<keyword evidence="6" id="KW-1185">Reference proteome</keyword>
<dbReference type="GO" id="GO:0005524">
    <property type="term" value="F:ATP binding"/>
    <property type="evidence" value="ECO:0007669"/>
    <property type="project" value="InterPro"/>
</dbReference>
<gene>
    <name evidence="5" type="primary">Rnasel</name>
    <name evidence="5" type="ORF">CRYUND_R09079</name>
</gene>
<feature type="domain" description="Protein kinase" evidence="4">
    <location>
        <begin position="363"/>
        <end position="576"/>
    </location>
</feature>
<name>A0A7K4L2S1_9AVES</name>
<organism evidence="5 6">
    <name type="scientific">Crypturellus undulatus</name>
    <dbReference type="NCBI Taxonomy" id="48396"/>
    <lineage>
        <taxon>Eukaryota</taxon>
        <taxon>Metazoa</taxon>
        <taxon>Chordata</taxon>
        <taxon>Craniata</taxon>
        <taxon>Vertebrata</taxon>
        <taxon>Euteleostomi</taxon>
        <taxon>Archelosauria</taxon>
        <taxon>Archosauria</taxon>
        <taxon>Dinosauria</taxon>
        <taxon>Saurischia</taxon>
        <taxon>Theropoda</taxon>
        <taxon>Coelurosauria</taxon>
        <taxon>Aves</taxon>
        <taxon>Palaeognathae</taxon>
        <taxon>Tinamiformes</taxon>
        <taxon>Tinamidae</taxon>
        <taxon>Crypturellus</taxon>
    </lineage>
</organism>
<dbReference type="GO" id="GO:0006396">
    <property type="term" value="P:RNA processing"/>
    <property type="evidence" value="ECO:0007669"/>
    <property type="project" value="TreeGrafter"/>
</dbReference>
<dbReference type="InterPro" id="IPR011009">
    <property type="entry name" value="Kinase-like_dom_sf"/>
</dbReference>
<dbReference type="InterPro" id="IPR002110">
    <property type="entry name" value="Ankyrin_rpt"/>
</dbReference>
<dbReference type="PANTHER" id="PTHR24141:SF1">
    <property type="entry name" value="2-5A-DEPENDENT RIBONUCLEASE"/>
    <property type="match status" value="1"/>
</dbReference>
<dbReference type="GO" id="GO:0004672">
    <property type="term" value="F:protein kinase activity"/>
    <property type="evidence" value="ECO:0007669"/>
    <property type="project" value="InterPro"/>
</dbReference>